<gene>
    <name evidence="7" type="ORF">KDA82_02040</name>
</gene>
<keyword evidence="2 7" id="KW-0032">Aminotransferase</keyword>
<name>A0A8T4IIU4_9ACTN</name>
<organism evidence="7 8">
    <name type="scientific">Streptomyces daliensis</name>
    <dbReference type="NCBI Taxonomy" id="299421"/>
    <lineage>
        <taxon>Bacteria</taxon>
        <taxon>Bacillati</taxon>
        <taxon>Actinomycetota</taxon>
        <taxon>Actinomycetes</taxon>
        <taxon>Kitasatosporales</taxon>
        <taxon>Streptomycetaceae</taxon>
        <taxon>Streptomyces</taxon>
    </lineage>
</organism>
<dbReference type="Pfam" id="PF00202">
    <property type="entry name" value="Aminotran_3"/>
    <property type="match status" value="1"/>
</dbReference>
<dbReference type="FunFam" id="3.40.640.10:FF:000004">
    <property type="entry name" value="Acetylornithine aminotransferase"/>
    <property type="match status" value="1"/>
</dbReference>
<reference evidence="7" key="1">
    <citation type="submission" date="2021-04" db="EMBL/GenBank/DDBJ databases">
        <title>Sequencing of actinobacteria type strains.</title>
        <authorList>
            <person name="Nguyen G.-S."/>
            <person name="Wentzel A."/>
        </authorList>
    </citation>
    <scope>NUCLEOTIDE SEQUENCE</scope>
    <source>
        <strain evidence="7">DSM 42095</strain>
    </source>
</reference>
<keyword evidence="8" id="KW-1185">Reference proteome</keyword>
<dbReference type="InterPro" id="IPR015424">
    <property type="entry name" value="PyrdxlP-dep_Trfase"/>
</dbReference>
<dbReference type="SUPFAM" id="SSF53383">
    <property type="entry name" value="PLP-dependent transferases"/>
    <property type="match status" value="1"/>
</dbReference>
<dbReference type="InterPro" id="IPR050103">
    <property type="entry name" value="Class-III_PLP-dep_AT"/>
</dbReference>
<evidence type="ECO:0000256" key="3">
    <source>
        <dbReference type="ARBA" id="ARBA00022679"/>
    </source>
</evidence>
<dbReference type="Gene3D" id="3.90.1150.10">
    <property type="entry name" value="Aspartate Aminotransferase, domain 1"/>
    <property type="match status" value="1"/>
</dbReference>
<feature type="compositionally biased region" description="Basic and acidic residues" evidence="6">
    <location>
        <begin position="24"/>
        <end position="46"/>
    </location>
</feature>
<protein>
    <submittedName>
        <fullName evidence="7">Aspartate aminotransferase family protein</fullName>
    </submittedName>
</protein>
<comment type="similarity">
    <text evidence="5">Belongs to the class-III pyridoxal-phosphate-dependent aminotransferase family.</text>
</comment>
<comment type="cofactor">
    <cofactor evidence="1">
        <name>pyridoxal 5'-phosphate</name>
        <dbReference type="ChEBI" id="CHEBI:597326"/>
    </cofactor>
</comment>
<evidence type="ECO:0000313" key="7">
    <source>
        <dbReference type="EMBL" id="MBR7671838.1"/>
    </source>
</evidence>
<dbReference type="PANTHER" id="PTHR11986:SF79">
    <property type="entry name" value="ACETYLORNITHINE AMINOTRANSFERASE, MITOCHONDRIAL"/>
    <property type="match status" value="1"/>
</dbReference>
<comment type="caution">
    <text evidence="7">The sequence shown here is derived from an EMBL/GenBank/DDBJ whole genome shotgun (WGS) entry which is preliminary data.</text>
</comment>
<dbReference type="InterPro" id="IPR005814">
    <property type="entry name" value="Aminotrans_3"/>
</dbReference>
<dbReference type="GO" id="GO:0008483">
    <property type="term" value="F:transaminase activity"/>
    <property type="evidence" value="ECO:0007669"/>
    <property type="project" value="UniProtKB-KW"/>
</dbReference>
<dbReference type="PROSITE" id="PS00600">
    <property type="entry name" value="AA_TRANSFER_CLASS_3"/>
    <property type="match status" value="1"/>
</dbReference>
<evidence type="ECO:0000256" key="1">
    <source>
        <dbReference type="ARBA" id="ARBA00001933"/>
    </source>
</evidence>
<sequence>MSTHRHHAPPHAVEGLHPVGGARGRTDHTDLTDRTDRIGPARRDSALESPEAVLDAYRRHVNHGRARLAALTGSVVEVASEGTKVWDTHGKEYLDCSGYGVFLLGHRHPRVMEAVIEQIHRHPMATRLLLEPRVARAATALARVTPPGLDHVHFVTSGAEATETAIKLARAHGKRRLVSATGGYHGKTAGALSLTAAPLYQDPFRPLLPAEHVPYGAAAALEAVLREGPEACVVVEPVQGEGGVIVPPPGYLTDVQRLCARYGALFVLDEIQTGLGRLGTWWGADEEDVRPDILLVGKNLSGGVVPVAAAVATAQAYAPFDRDPFLHSSTFAGAPVAMAAAEAAVHAIEEEGLVRRAADLGDTLLRLLHEALAPLRGTALVDIRGRGLLIGIELADEGLAGELFLQLVDAGVLVNHSLNAHRVLRLTPPALLTSRDVDTLREVFTTAARALARTTTTGHGTAHTTVTDVSTVRKGI</sequence>
<evidence type="ECO:0000256" key="4">
    <source>
        <dbReference type="ARBA" id="ARBA00022898"/>
    </source>
</evidence>
<dbReference type="EMBL" id="JAGSMN010000038">
    <property type="protein sequence ID" value="MBR7671838.1"/>
    <property type="molecule type" value="Genomic_DNA"/>
</dbReference>
<dbReference type="InterPro" id="IPR049704">
    <property type="entry name" value="Aminotrans_3_PPA_site"/>
</dbReference>
<dbReference type="CDD" id="cd00610">
    <property type="entry name" value="OAT_like"/>
    <property type="match status" value="1"/>
</dbReference>
<evidence type="ECO:0000256" key="5">
    <source>
        <dbReference type="RuleBase" id="RU003560"/>
    </source>
</evidence>
<proteinExistence type="inferred from homology"/>
<dbReference type="InterPro" id="IPR015421">
    <property type="entry name" value="PyrdxlP-dep_Trfase_major"/>
</dbReference>
<evidence type="ECO:0000256" key="6">
    <source>
        <dbReference type="SAM" id="MobiDB-lite"/>
    </source>
</evidence>
<dbReference type="GO" id="GO:0042802">
    <property type="term" value="F:identical protein binding"/>
    <property type="evidence" value="ECO:0007669"/>
    <property type="project" value="TreeGrafter"/>
</dbReference>
<accession>A0A8T4IIU4</accession>
<evidence type="ECO:0000256" key="2">
    <source>
        <dbReference type="ARBA" id="ARBA00022576"/>
    </source>
</evidence>
<feature type="region of interest" description="Disordered" evidence="6">
    <location>
        <begin position="1"/>
        <end position="47"/>
    </location>
</feature>
<dbReference type="AlphaFoldDB" id="A0A8T4IIU4"/>
<dbReference type="InterPro" id="IPR015422">
    <property type="entry name" value="PyrdxlP-dep_Trfase_small"/>
</dbReference>
<dbReference type="Proteomes" id="UP000675554">
    <property type="component" value="Unassembled WGS sequence"/>
</dbReference>
<dbReference type="GO" id="GO:0030170">
    <property type="term" value="F:pyridoxal phosphate binding"/>
    <property type="evidence" value="ECO:0007669"/>
    <property type="project" value="InterPro"/>
</dbReference>
<keyword evidence="3" id="KW-0808">Transferase</keyword>
<dbReference type="PANTHER" id="PTHR11986">
    <property type="entry name" value="AMINOTRANSFERASE CLASS III"/>
    <property type="match status" value="1"/>
</dbReference>
<evidence type="ECO:0000313" key="8">
    <source>
        <dbReference type="Proteomes" id="UP000675554"/>
    </source>
</evidence>
<dbReference type="Gene3D" id="3.40.640.10">
    <property type="entry name" value="Type I PLP-dependent aspartate aminotransferase-like (Major domain)"/>
    <property type="match status" value="1"/>
</dbReference>
<keyword evidence="4 5" id="KW-0663">Pyridoxal phosphate</keyword>